<dbReference type="InterPro" id="IPR050306">
    <property type="entry name" value="PfkB_Carbo_kinase"/>
</dbReference>
<evidence type="ECO:0000259" key="4">
    <source>
        <dbReference type="Pfam" id="PF00294"/>
    </source>
</evidence>
<dbReference type="InterPro" id="IPR029056">
    <property type="entry name" value="Ribokinase-like"/>
</dbReference>
<keyword evidence="2" id="KW-0808">Transferase</keyword>
<comment type="caution">
    <text evidence="5">The sequence shown here is derived from an EMBL/GenBank/DDBJ whole genome shotgun (WGS) entry which is preliminary data.</text>
</comment>
<dbReference type="PANTHER" id="PTHR43085">
    <property type="entry name" value="HEXOKINASE FAMILY MEMBER"/>
    <property type="match status" value="1"/>
</dbReference>
<keyword evidence="3 5" id="KW-0418">Kinase</keyword>
<name>A0ABT8VGM7_9BACL</name>
<evidence type="ECO:0000256" key="3">
    <source>
        <dbReference type="ARBA" id="ARBA00022777"/>
    </source>
</evidence>
<comment type="similarity">
    <text evidence="1">Belongs to the carbohydrate kinase PfkB family.</text>
</comment>
<reference evidence="5" key="1">
    <citation type="submission" date="2023-07" db="EMBL/GenBank/DDBJ databases">
        <authorList>
            <person name="Aktuganov G."/>
            <person name="Boyko T."/>
            <person name="Delegan Y."/>
            <person name="Galimzianova N."/>
            <person name="Gilvanova E."/>
            <person name="Korobov V."/>
            <person name="Kuzmina L."/>
            <person name="Melentiev A."/>
            <person name="Milman P."/>
            <person name="Ryabova A."/>
            <person name="Stupak E."/>
            <person name="Yasakov T."/>
            <person name="Zharikova N."/>
            <person name="Zhurenko E."/>
        </authorList>
    </citation>
    <scope>NUCLEOTIDE SEQUENCE</scope>
    <source>
        <strain evidence="5">IB-739</strain>
    </source>
</reference>
<evidence type="ECO:0000256" key="2">
    <source>
        <dbReference type="ARBA" id="ARBA00022679"/>
    </source>
</evidence>
<protein>
    <submittedName>
        <fullName evidence="5">PfkB family carbohydrate kinase</fullName>
    </submittedName>
</protein>
<evidence type="ECO:0000313" key="5">
    <source>
        <dbReference type="EMBL" id="MDO3680132.1"/>
    </source>
</evidence>
<sequence length="279" mass="30435">MNVLGLGDNVVDKYVYKSMMYPGGNAVNFSVYAKQLGAQAAYLGIFGTDEEGRHVHRVLNELGVDTSRCRSAEGENGCSLIELIDGDRVMVGWNKGGVQQEHPLVFDASDYSYMKQFQWIHTSIYSGIESQLPELRTLGVPLSFDCSDEWDDNYLKRVCPQVDLCLLSCGAMEEDAVREKLAFVASAYGCTGVLGTMGSRGALLYYNGAFYLQKPHFVQPVDTLGAGDSFFTAFVLALLTEGEWNKAPEASVRKALDAGAAFAAKTCLVEGAFGYGKPY</sequence>
<dbReference type="EMBL" id="JAUMKJ010000036">
    <property type="protein sequence ID" value="MDO3680132.1"/>
    <property type="molecule type" value="Genomic_DNA"/>
</dbReference>
<dbReference type="SUPFAM" id="SSF53613">
    <property type="entry name" value="Ribokinase-like"/>
    <property type="match status" value="1"/>
</dbReference>
<dbReference type="Proteomes" id="UP001168883">
    <property type="component" value="Unassembled WGS sequence"/>
</dbReference>
<organism evidence="5 6">
    <name type="scientific">Paenibacillus ehimensis</name>
    <dbReference type="NCBI Taxonomy" id="79264"/>
    <lineage>
        <taxon>Bacteria</taxon>
        <taxon>Bacillati</taxon>
        <taxon>Bacillota</taxon>
        <taxon>Bacilli</taxon>
        <taxon>Bacillales</taxon>
        <taxon>Paenibacillaceae</taxon>
        <taxon>Paenibacillus</taxon>
    </lineage>
</organism>
<keyword evidence="6" id="KW-1185">Reference proteome</keyword>
<accession>A0ABT8VGM7</accession>
<dbReference type="PANTHER" id="PTHR43085:SF41">
    <property type="entry name" value="FRUCTOSELYSINE 6-KINASE"/>
    <property type="match status" value="1"/>
</dbReference>
<evidence type="ECO:0000313" key="6">
    <source>
        <dbReference type="Proteomes" id="UP001168883"/>
    </source>
</evidence>
<dbReference type="GO" id="GO:0016301">
    <property type="term" value="F:kinase activity"/>
    <property type="evidence" value="ECO:0007669"/>
    <property type="project" value="UniProtKB-KW"/>
</dbReference>
<proteinExistence type="inferred from homology"/>
<evidence type="ECO:0000256" key="1">
    <source>
        <dbReference type="ARBA" id="ARBA00010688"/>
    </source>
</evidence>
<feature type="domain" description="Carbohydrate kinase PfkB" evidence="4">
    <location>
        <begin position="20"/>
        <end position="272"/>
    </location>
</feature>
<dbReference type="RefSeq" id="WP_302880389.1">
    <property type="nucleotide sequence ID" value="NZ_JAUMKJ010000036.1"/>
</dbReference>
<gene>
    <name evidence="5" type="ORF">Q3C12_24270</name>
</gene>
<dbReference type="InterPro" id="IPR011611">
    <property type="entry name" value="PfkB_dom"/>
</dbReference>
<dbReference type="Gene3D" id="3.40.1190.20">
    <property type="match status" value="1"/>
</dbReference>
<dbReference type="Pfam" id="PF00294">
    <property type="entry name" value="PfkB"/>
    <property type="match status" value="1"/>
</dbReference>